<dbReference type="InterPro" id="IPR001867">
    <property type="entry name" value="OmpR/PhoB-type_DNA-bd"/>
</dbReference>
<evidence type="ECO:0000313" key="12">
    <source>
        <dbReference type="Proteomes" id="UP000521676"/>
    </source>
</evidence>
<keyword evidence="13" id="KW-1185">Reference proteome</keyword>
<gene>
    <name evidence="10" type="ORF">HXX08_03790</name>
    <name evidence="11" type="ORF">OZ401_000106</name>
</gene>
<dbReference type="SMART" id="SM00862">
    <property type="entry name" value="Trans_reg_C"/>
    <property type="match status" value="1"/>
</dbReference>
<keyword evidence="1 6" id="KW-0597">Phosphoprotein</keyword>
<protein>
    <submittedName>
        <fullName evidence="10">Response regulator transcription factor</fullName>
    </submittedName>
</protein>
<dbReference type="AlphaFoldDB" id="A0A8T7LZV7"/>
<evidence type="ECO:0000256" key="4">
    <source>
        <dbReference type="ARBA" id="ARBA00023125"/>
    </source>
</evidence>
<name>A0A8T7LZV7_9CHLR</name>
<evidence type="ECO:0000313" key="13">
    <source>
        <dbReference type="Proteomes" id="UP001431572"/>
    </source>
</evidence>
<evidence type="ECO:0000313" key="10">
    <source>
        <dbReference type="EMBL" id="NWJ44980.1"/>
    </source>
</evidence>
<dbReference type="RefSeq" id="WP_341468754.1">
    <property type="nucleotide sequence ID" value="NZ_CP128399.1"/>
</dbReference>
<evidence type="ECO:0000256" key="2">
    <source>
        <dbReference type="ARBA" id="ARBA00023012"/>
    </source>
</evidence>
<dbReference type="SUPFAM" id="SSF52172">
    <property type="entry name" value="CheY-like"/>
    <property type="match status" value="1"/>
</dbReference>
<dbReference type="SMART" id="SM00448">
    <property type="entry name" value="REC"/>
    <property type="match status" value="1"/>
</dbReference>
<dbReference type="GO" id="GO:0000156">
    <property type="term" value="F:phosphorelay response regulator activity"/>
    <property type="evidence" value="ECO:0007669"/>
    <property type="project" value="TreeGrafter"/>
</dbReference>
<dbReference type="Gene3D" id="1.10.10.10">
    <property type="entry name" value="Winged helix-like DNA-binding domain superfamily/Winged helix DNA-binding domain"/>
    <property type="match status" value="1"/>
</dbReference>
<dbReference type="Pfam" id="PF00486">
    <property type="entry name" value="Trans_reg_C"/>
    <property type="match status" value="1"/>
</dbReference>
<keyword evidence="2" id="KW-0902">Two-component regulatory system</keyword>
<evidence type="ECO:0000313" key="11">
    <source>
        <dbReference type="EMBL" id="WJW66861.1"/>
    </source>
</evidence>
<dbReference type="GO" id="GO:0032993">
    <property type="term" value="C:protein-DNA complex"/>
    <property type="evidence" value="ECO:0007669"/>
    <property type="project" value="TreeGrafter"/>
</dbReference>
<keyword evidence="4 7" id="KW-0238">DNA-binding</keyword>
<dbReference type="PROSITE" id="PS50110">
    <property type="entry name" value="RESPONSE_REGULATORY"/>
    <property type="match status" value="1"/>
</dbReference>
<dbReference type="InterPro" id="IPR039420">
    <property type="entry name" value="WalR-like"/>
</dbReference>
<dbReference type="EMBL" id="JACATZ010000001">
    <property type="protein sequence ID" value="NWJ44980.1"/>
    <property type="molecule type" value="Genomic_DNA"/>
</dbReference>
<dbReference type="PANTHER" id="PTHR48111">
    <property type="entry name" value="REGULATOR OF RPOS"/>
    <property type="match status" value="1"/>
</dbReference>
<dbReference type="PROSITE" id="PS51755">
    <property type="entry name" value="OMPR_PHOB"/>
    <property type="match status" value="1"/>
</dbReference>
<evidence type="ECO:0000259" key="9">
    <source>
        <dbReference type="PROSITE" id="PS51755"/>
    </source>
</evidence>
<dbReference type="Pfam" id="PF00072">
    <property type="entry name" value="Response_reg"/>
    <property type="match status" value="1"/>
</dbReference>
<dbReference type="Proteomes" id="UP000521676">
    <property type="component" value="Unassembled WGS sequence"/>
</dbReference>
<organism evidence="10 12">
    <name type="scientific">Candidatus Chlorohelix allophototropha</name>
    <dbReference type="NCBI Taxonomy" id="3003348"/>
    <lineage>
        <taxon>Bacteria</taxon>
        <taxon>Bacillati</taxon>
        <taxon>Chloroflexota</taxon>
        <taxon>Chloroflexia</taxon>
        <taxon>Candidatus Chloroheliales</taxon>
        <taxon>Candidatus Chloroheliaceae</taxon>
        <taxon>Candidatus Chlorohelix</taxon>
    </lineage>
</organism>
<keyword evidence="5" id="KW-0804">Transcription</keyword>
<evidence type="ECO:0000256" key="6">
    <source>
        <dbReference type="PROSITE-ProRule" id="PRU00169"/>
    </source>
</evidence>
<dbReference type="InterPro" id="IPR036388">
    <property type="entry name" value="WH-like_DNA-bd_sf"/>
</dbReference>
<reference evidence="10 12" key="1">
    <citation type="submission" date="2020-06" db="EMBL/GenBank/DDBJ databases">
        <title>Anoxygenic phototrophic Chloroflexota member uses a Type I reaction center.</title>
        <authorList>
            <person name="Tsuji J.M."/>
            <person name="Shaw N.A."/>
            <person name="Nagashima S."/>
            <person name="Venkiteswaran J."/>
            <person name="Schiff S.L."/>
            <person name="Hanada S."/>
            <person name="Tank M."/>
            <person name="Neufeld J.D."/>
        </authorList>
    </citation>
    <scope>NUCLEOTIDE SEQUENCE [LARGE SCALE GENOMIC DNA]</scope>
    <source>
        <strain evidence="10">L227-S17</strain>
    </source>
</reference>
<evidence type="ECO:0000256" key="1">
    <source>
        <dbReference type="ARBA" id="ARBA00022553"/>
    </source>
</evidence>
<dbReference type="GO" id="GO:0000976">
    <property type="term" value="F:transcription cis-regulatory region binding"/>
    <property type="evidence" value="ECO:0007669"/>
    <property type="project" value="TreeGrafter"/>
</dbReference>
<dbReference type="EMBL" id="CP128399">
    <property type="protein sequence ID" value="WJW66861.1"/>
    <property type="molecule type" value="Genomic_DNA"/>
</dbReference>
<dbReference type="GO" id="GO:0005829">
    <property type="term" value="C:cytosol"/>
    <property type="evidence" value="ECO:0007669"/>
    <property type="project" value="TreeGrafter"/>
</dbReference>
<evidence type="ECO:0000256" key="3">
    <source>
        <dbReference type="ARBA" id="ARBA00023015"/>
    </source>
</evidence>
<dbReference type="PANTHER" id="PTHR48111:SF1">
    <property type="entry name" value="TWO-COMPONENT RESPONSE REGULATOR ORR33"/>
    <property type="match status" value="1"/>
</dbReference>
<proteinExistence type="predicted"/>
<dbReference type="Gene3D" id="3.40.50.2300">
    <property type="match status" value="1"/>
</dbReference>
<dbReference type="CDD" id="cd00383">
    <property type="entry name" value="trans_reg_C"/>
    <property type="match status" value="1"/>
</dbReference>
<dbReference type="InterPro" id="IPR001789">
    <property type="entry name" value="Sig_transdc_resp-reg_receiver"/>
</dbReference>
<feature type="domain" description="OmpR/PhoB-type" evidence="9">
    <location>
        <begin position="149"/>
        <end position="248"/>
    </location>
</feature>
<sequence length="250" mass="28434">MTEKTNSNAESANTAIADKVLVVDDESDIRVLVEYHLKRAGYNVLVAEGGKQAIEIARKENPVVALLDRMMPEMDGVEVCRQLRQINPSMFIMMLTALDTEDQKILGLEAGADDYVTKPFSGRELVARVNAMMRRNKIQAEIISVPKATEAPSQTGLIIDSERRQVWKNGQELDLTKLEFDLLKYLHDHPGLVFSRDQLLEQIWNYDYFGDGRVVDVHLARLRKKLEEDPSNPRYVQTIRGVGYKFSNKP</sequence>
<reference evidence="11" key="2">
    <citation type="journal article" date="2024" name="Nature">
        <title>Anoxygenic phototroph of the Chloroflexota uses a type I reaction centre.</title>
        <authorList>
            <person name="Tsuji J.M."/>
            <person name="Shaw N.A."/>
            <person name="Nagashima S."/>
            <person name="Venkiteswaran J.J."/>
            <person name="Schiff S.L."/>
            <person name="Watanabe T."/>
            <person name="Fukui M."/>
            <person name="Hanada S."/>
            <person name="Tank M."/>
            <person name="Neufeld J.D."/>
        </authorList>
    </citation>
    <scope>NUCLEOTIDE SEQUENCE</scope>
    <source>
        <strain evidence="11">L227-S17</strain>
    </source>
</reference>
<feature type="domain" description="Response regulatory" evidence="8">
    <location>
        <begin position="19"/>
        <end position="133"/>
    </location>
</feature>
<dbReference type="InterPro" id="IPR011006">
    <property type="entry name" value="CheY-like_superfamily"/>
</dbReference>
<dbReference type="Proteomes" id="UP001431572">
    <property type="component" value="Chromosome 1"/>
</dbReference>
<dbReference type="FunFam" id="1.10.10.10:FF:000018">
    <property type="entry name" value="DNA-binding response regulator ResD"/>
    <property type="match status" value="1"/>
</dbReference>
<evidence type="ECO:0000256" key="7">
    <source>
        <dbReference type="PROSITE-ProRule" id="PRU01091"/>
    </source>
</evidence>
<evidence type="ECO:0000256" key="5">
    <source>
        <dbReference type="ARBA" id="ARBA00023163"/>
    </source>
</evidence>
<keyword evidence="3" id="KW-0805">Transcription regulation</keyword>
<dbReference type="Gene3D" id="6.10.250.690">
    <property type="match status" value="1"/>
</dbReference>
<dbReference type="GO" id="GO:0006355">
    <property type="term" value="P:regulation of DNA-templated transcription"/>
    <property type="evidence" value="ECO:0007669"/>
    <property type="project" value="InterPro"/>
</dbReference>
<dbReference type="FunFam" id="3.40.50.2300:FF:000001">
    <property type="entry name" value="DNA-binding response regulator PhoB"/>
    <property type="match status" value="1"/>
</dbReference>
<accession>A0A8T7LZV7</accession>
<feature type="modified residue" description="4-aspartylphosphate" evidence="6">
    <location>
        <position position="68"/>
    </location>
</feature>
<dbReference type="CDD" id="cd17574">
    <property type="entry name" value="REC_OmpR"/>
    <property type="match status" value="1"/>
</dbReference>
<evidence type="ECO:0000259" key="8">
    <source>
        <dbReference type="PROSITE" id="PS50110"/>
    </source>
</evidence>
<feature type="DNA-binding region" description="OmpR/PhoB-type" evidence="7">
    <location>
        <begin position="149"/>
        <end position="248"/>
    </location>
</feature>